<feature type="region of interest" description="Disordered" evidence="1">
    <location>
        <begin position="136"/>
        <end position="214"/>
    </location>
</feature>
<feature type="compositionally biased region" description="Basic and acidic residues" evidence="1">
    <location>
        <begin position="1"/>
        <end position="12"/>
    </location>
</feature>
<dbReference type="Proteomes" id="UP000699462">
    <property type="component" value="Unassembled WGS sequence"/>
</dbReference>
<feature type="compositionally biased region" description="Basic and acidic residues" evidence="1">
    <location>
        <begin position="172"/>
        <end position="182"/>
    </location>
</feature>
<organism evidence="2 3">
    <name type="scientific">Paragonimus westermani</name>
    <dbReference type="NCBI Taxonomy" id="34504"/>
    <lineage>
        <taxon>Eukaryota</taxon>
        <taxon>Metazoa</taxon>
        <taxon>Spiralia</taxon>
        <taxon>Lophotrochozoa</taxon>
        <taxon>Platyhelminthes</taxon>
        <taxon>Trematoda</taxon>
        <taxon>Digenea</taxon>
        <taxon>Plagiorchiida</taxon>
        <taxon>Troglotremata</taxon>
        <taxon>Troglotrematidae</taxon>
        <taxon>Paragonimus</taxon>
    </lineage>
</organism>
<feature type="compositionally biased region" description="Polar residues" evidence="1">
    <location>
        <begin position="201"/>
        <end position="214"/>
    </location>
</feature>
<evidence type="ECO:0000256" key="1">
    <source>
        <dbReference type="SAM" id="MobiDB-lite"/>
    </source>
</evidence>
<sequence>MSIDCDNVKSDEETATNDSTEETQDITAESSQTHITSIPEKIATKTFEVKESSRLTEAIKEAAEVVVTLIPSVRGVRDDVLHADEEICEAHAKSTDDGEPTEEASPTEVQSVDSEKRCKKKVNVINWFKKNVTIHLPKHHGMRKEKTAEDKPDETELVEGTATSEAVQTEQTSERDQAEGRPDNNSLKATTEDAPIDDSSLETSVSTPQAVVAQ</sequence>
<evidence type="ECO:0000313" key="2">
    <source>
        <dbReference type="EMBL" id="KAF8566668.1"/>
    </source>
</evidence>
<dbReference type="AlphaFoldDB" id="A0A8T0DI78"/>
<protein>
    <submittedName>
        <fullName evidence="2">Uncharacterized protein</fullName>
    </submittedName>
</protein>
<feature type="compositionally biased region" description="Polar residues" evidence="1">
    <location>
        <begin position="161"/>
        <end position="171"/>
    </location>
</feature>
<proteinExistence type="predicted"/>
<evidence type="ECO:0000313" key="3">
    <source>
        <dbReference type="Proteomes" id="UP000699462"/>
    </source>
</evidence>
<gene>
    <name evidence="2" type="ORF">P879_06039</name>
</gene>
<name>A0A8T0DI78_9TREM</name>
<reference evidence="2 3" key="1">
    <citation type="submission" date="2019-07" db="EMBL/GenBank/DDBJ databases">
        <title>Annotation for the trematode Paragonimus westermani.</title>
        <authorList>
            <person name="Choi Y.-J."/>
        </authorList>
    </citation>
    <scope>NUCLEOTIDE SEQUENCE [LARGE SCALE GENOMIC DNA]</scope>
    <source>
        <strain evidence="2">180907_Pwestermani</strain>
    </source>
</reference>
<feature type="compositionally biased region" description="Acidic residues" evidence="1">
    <location>
        <begin position="13"/>
        <end position="24"/>
    </location>
</feature>
<feature type="region of interest" description="Disordered" evidence="1">
    <location>
        <begin position="1"/>
        <end position="39"/>
    </location>
</feature>
<feature type="compositionally biased region" description="Polar residues" evidence="1">
    <location>
        <begin position="25"/>
        <end position="36"/>
    </location>
</feature>
<dbReference type="EMBL" id="JTDF01004789">
    <property type="protein sequence ID" value="KAF8566668.1"/>
    <property type="molecule type" value="Genomic_DNA"/>
</dbReference>
<comment type="caution">
    <text evidence="2">The sequence shown here is derived from an EMBL/GenBank/DDBJ whole genome shotgun (WGS) entry which is preliminary data.</text>
</comment>
<accession>A0A8T0DI78</accession>
<dbReference type="OrthoDB" id="6283010at2759"/>
<feature type="region of interest" description="Disordered" evidence="1">
    <location>
        <begin position="88"/>
        <end position="117"/>
    </location>
</feature>
<keyword evidence="3" id="KW-1185">Reference proteome</keyword>